<dbReference type="STRING" id="224911.AAV28_29185"/>
<dbReference type="HOGENOM" id="CLU_042248_0_0_5"/>
<protein>
    <submittedName>
        <fullName evidence="2">Bll6325 protein</fullName>
    </submittedName>
</protein>
<name>Q89GM0_BRADU</name>
<keyword evidence="3" id="KW-1185">Reference proteome</keyword>
<dbReference type="OrthoDB" id="8872498at2"/>
<dbReference type="EMBL" id="BA000040">
    <property type="protein sequence ID" value="BAC51590.1"/>
    <property type="molecule type" value="Genomic_DNA"/>
</dbReference>
<dbReference type="PATRIC" id="fig|224911.5.peg.6460"/>
<dbReference type="eggNOG" id="COG3386">
    <property type="taxonomic scope" value="Bacteria"/>
</dbReference>
<dbReference type="KEGG" id="bja:bll6325"/>
<sequence>MDRRRARWRSSFRTFPVTPTTSIARPTGALAGLDGDAYTGARPVARDAGLPQEDVAAVLRRCLADAEFEHRLCSQVQRARRDPRKLLGSGRSEASHDHLDARAQGRALSLRNLQQQDGDIPAGGSRPRVLRCGQLLGPPLVKWIDKVLGRREGAVTVPVLDGPFLSNQKLEAAPVLCQVDQVDNLVALGANLFASSGSGLLRLRPTSSSGPETMARFDAPISAMAGLGDALAIGLDRKGLIVRGGRFDGKVVQPSGDVLHCPTAIAWLDESTLAVCNGSKHVGALDWRRALMTKDLSGSVVVVDLVKDRVTIAATGLGWPSGLAASDGQVFVSECLRHRVLALALPAGKPVELVTGLPGYPARLTRAAAGGIWLSFYSVRNQLVEFILREDEYRTRMVNELPEEHWVAPSLYSGRSFKEPMQGSQLKQMGILKPYSVTRSYGLIAYCDASMTPIGSFHSRADGTRHGVVAAAECAGALYLASRGSNSVLEIRDPATALSE</sequence>
<feature type="region of interest" description="Disordered" evidence="1">
    <location>
        <begin position="79"/>
        <end position="99"/>
    </location>
</feature>
<gene>
    <name evidence="2" type="ordered locus">bll6325</name>
</gene>
<organism evidence="2 3">
    <name type="scientific">Bradyrhizobium diazoefficiens (strain JCM 10833 / BCRC 13528 / IAM 13628 / NBRC 14792 / USDA 110)</name>
    <dbReference type="NCBI Taxonomy" id="224911"/>
    <lineage>
        <taxon>Bacteria</taxon>
        <taxon>Pseudomonadati</taxon>
        <taxon>Pseudomonadota</taxon>
        <taxon>Alphaproteobacteria</taxon>
        <taxon>Hyphomicrobiales</taxon>
        <taxon>Nitrobacteraceae</taxon>
        <taxon>Bradyrhizobium</taxon>
    </lineage>
</organism>
<dbReference type="AlphaFoldDB" id="Q89GM0"/>
<dbReference type="SUPFAM" id="SSF101898">
    <property type="entry name" value="NHL repeat"/>
    <property type="match status" value="1"/>
</dbReference>
<reference evidence="3" key="1">
    <citation type="journal article" date="2002" name="DNA Res.">
        <title>Complete genomic sequence of nitrogen-fixing symbiotic bacterium Bradyrhizobium japonicum USDA110.</title>
        <authorList>
            <person name="Kaneko T."/>
            <person name="Nakamura Y."/>
            <person name="Sato S."/>
            <person name="Minamisawa K."/>
            <person name="Uchiumi T."/>
            <person name="Sasamoto S."/>
            <person name="Watanabe A."/>
            <person name="Idesawa K."/>
            <person name="Iriguchi M."/>
            <person name="Kawashima K."/>
            <person name="Kohara M."/>
            <person name="Matsumoto M."/>
            <person name="Shimpo S."/>
            <person name="Tsuruoka H."/>
            <person name="Wada T."/>
            <person name="Yamada M."/>
            <person name="Tabata S."/>
        </authorList>
    </citation>
    <scope>NUCLEOTIDE SEQUENCE [LARGE SCALE GENOMIC DNA]</scope>
    <source>
        <strain evidence="3">JCM 10833 / BCRC 13528 / IAM 13628 / NBRC 14792 / USDA 110</strain>
    </source>
</reference>
<dbReference type="GO" id="GO:0016787">
    <property type="term" value="F:hydrolase activity"/>
    <property type="evidence" value="ECO:0000318"/>
    <property type="project" value="GO_Central"/>
</dbReference>
<dbReference type="InterPro" id="IPR011042">
    <property type="entry name" value="6-blade_b-propeller_TolB-like"/>
</dbReference>
<dbReference type="EnsemblBacteria" id="BAC51590">
    <property type="protein sequence ID" value="BAC51590"/>
    <property type="gene ID" value="BAC51590"/>
</dbReference>
<dbReference type="Gene3D" id="2.120.10.30">
    <property type="entry name" value="TolB, C-terminal domain"/>
    <property type="match status" value="1"/>
</dbReference>
<dbReference type="FunFam" id="2.120.10.30:FF:000319">
    <property type="entry name" value="Bll6325 protein"/>
    <property type="match status" value="1"/>
</dbReference>
<evidence type="ECO:0000313" key="2">
    <source>
        <dbReference type="EMBL" id="BAC51590.1"/>
    </source>
</evidence>
<dbReference type="Proteomes" id="UP000002526">
    <property type="component" value="Chromosome"/>
</dbReference>
<dbReference type="InParanoid" id="Q89GM0"/>
<proteinExistence type="predicted"/>
<evidence type="ECO:0000313" key="3">
    <source>
        <dbReference type="Proteomes" id="UP000002526"/>
    </source>
</evidence>
<accession>Q89GM0</accession>
<evidence type="ECO:0000256" key="1">
    <source>
        <dbReference type="SAM" id="MobiDB-lite"/>
    </source>
</evidence>